<organism evidence="1 2">
    <name type="scientific">Waterburya agarophytonicola KI4</name>
    <dbReference type="NCBI Taxonomy" id="2874699"/>
    <lineage>
        <taxon>Bacteria</taxon>
        <taxon>Bacillati</taxon>
        <taxon>Cyanobacteriota</taxon>
        <taxon>Cyanophyceae</taxon>
        <taxon>Pleurocapsales</taxon>
        <taxon>Hyellaceae</taxon>
        <taxon>Waterburya</taxon>
        <taxon>Waterburya agarophytonicola</taxon>
    </lineage>
</organism>
<dbReference type="AlphaFoldDB" id="A0A964BTD9"/>
<protein>
    <submittedName>
        <fullName evidence="1">Uncharacterized protein</fullName>
    </submittedName>
</protein>
<dbReference type="Proteomes" id="UP000729733">
    <property type="component" value="Unassembled WGS sequence"/>
</dbReference>
<comment type="caution">
    <text evidence="1">The sequence shown here is derived from an EMBL/GenBank/DDBJ whole genome shotgun (WGS) entry which is preliminary data.</text>
</comment>
<evidence type="ECO:0000313" key="2">
    <source>
        <dbReference type="Proteomes" id="UP000729733"/>
    </source>
</evidence>
<dbReference type="EMBL" id="JADWDC010000069">
    <property type="protein sequence ID" value="MCC0179145.1"/>
    <property type="molecule type" value="Genomic_DNA"/>
</dbReference>
<keyword evidence="2" id="KW-1185">Reference proteome</keyword>
<proteinExistence type="predicted"/>
<name>A0A964BTD9_9CYAN</name>
<sequence length="66" mass="7405">MSANTNVANQDRNWSSKKLIELSDNLGQAYNPGLNNESSDRKTDSWNADKFIQMSRCLSSAYGVDF</sequence>
<evidence type="ECO:0000313" key="1">
    <source>
        <dbReference type="EMBL" id="MCC0179145.1"/>
    </source>
</evidence>
<gene>
    <name evidence="1" type="ORF">I4641_19450</name>
</gene>
<reference evidence="1" key="1">
    <citation type="journal article" date="2021" name="Antonie Van Leeuwenhoek">
        <title>Draft genome and description of Waterburya agarophytonicola gen. nov. sp. nov. (Pleurocapsales, Cyanobacteria): a seaweed symbiont.</title>
        <authorList>
            <person name="Bonthond G."/>
            <person name="Shalygin S."/>
            <person name="Bayer T."/>
            <person name="Weinberger F."/>
        </authorList>
    </citation>
    <scope>NUCLEOTIDE SEQUENCE</scope>
    <source>
        <strain evidence="1">KI4</strain>
    </source>
</reference>
<dbReference type="RefSeq" id="WP_229642245.1">
    <property type="nucleotide sequence ID" value="NZ_JADWDC010000069.1"/>
</dbReference>
<accession>A0A964BTD9</accession>